<gene>
    <name evidence="11" type="primary">LOC111105293</name>
</gene>
<dbReference type="SMART" id="SM00088">
    <property type="entry name" value="PINT"/>
    <property type="match status" value="1"/>
</dbReference>
<dbReference type="KEGG" id="cvn:111105293"/>
<dbReference type="GO" id="GO:0006511">
    <property type="term" value="P:ubiquitin-dependent protein catabolic process"/>
    <property type="evidence" value="ECO:0007669"/>
    <property type="project" value="TreeGrafter"/>
</dbReference>
<comment type="function">
    <text evidence="1">Component of the 26S proteasome, a multiprotein complex involved in the ATP-dependent degradation of ubiquitinated proteins. This complex plays a key role in the maintenance of protein homeostasis by removing misfolded or damaged proteins, which could impair cellular functions, and by removing proteins whose functions are no longer required. Therefore, the proteasome participates in numerous cellular processes, including cell cycle progression, apoptosis, or DNA damage repair.</text>
</comment>
<comment type="similarity">
    <text evidence="2">Belongs to the proteasome subunit S11 family.</text>
</comment>
<organism evidence="10 11">
    <name type="scientific">Crassostrea virginica</name>
    <name type="common">Eastern oyster</name>
    <dbReference type="NCBI Taxonomy" id="6565"/>
    <lineage>
        <taxon>Eukaryota</taxon>
        <taxon>Metazoa</taxon>
        <taxon>Spiralia</taxon>
        <taxon>Lophotrochozoa</taxon>
        <taxon>Mollusca</taxon>
        <taxon>Bivalvia</taxon>
        <taxon>Autobranchia</taxon>
        <taxon>Pteriomorphia</taxon>
        <taxon>Ostreida</taxon>
        <taxon>Ostreoidea</taxon>
        <taxon>Ostreidae</taxon>
        <taxon>Crassostrea</taxon>
    </lineage>
</organism>
<protein>
    <recommendedName>
        <fullName evidence="4">26S proteasome non-ATPase regulatory subunit 13</fullName>
    </recommendedName>
    <alternativeName>
        <fullName evidence="6">26S proteasome regulatory subunit RPN9</fullName>
    </alternativeName>
    <alternativeName>
        <fullName evidence="8">26S proteasome regulatory subunit S11</fullName>
    </alternativeName>
    <alternativeName>
        <fullName evidence="7">26S proteasome regulatory subunit p40.5</fullName>
    </alternativeName>
</protein>
<dbReference type="InterPro" id="IPR036390">
    <property type="entry name" value="WH_DNA-bd_sf"/>
</dbReference>
<dbReference type="AlphaFoldDB" id="A0A8B8AWV4"/>
<evidence type="ECO:0000259" key="9">
    <source>
        <dbReference type="PROSITE" id="PS50250"/>
    </source>
</evidence>
<reference evidence="11" key="1">
    <citation type="submission" date="2025-08" db="UniProtKB">
        <authorList>
            <consortium name="RefSeq"/>
        </authorList>
    </citation>
    <scope>IDENTIFICATION</scope>
    <source>
        <tissue evidence="11">Whole sample</tissue>
    </source>
</reference>
<name>A0A8B8AWV4_CRAVI</name>
<comment type="subunit">
    <text evidence="3">Component of the 19S proteasome regulatory particle complex. The 26S proteasome consists of a 20S core particle (CP) and two 19S regulatory subunits (RP). The regulatory particle is made of a lid composed of 9 subunits including PSMD13, a base containing 6 ATPases and few additional components.</text>
</comment>
<dbReference type="PANTHER" id="PTHR10539:SF0">
    <property type="entry name" value="26S PROTEASOME NON-ATPASE REGULATORY SUBUNIT 13"/>
    <property type="match status" value="1"/>
</dbReference>
<proteinExistence type="inferred from homology"/>
<dbReference type="Pfam" id="PF01399">
    <property type="entry name" value="PCI"/>
    <property type="match status" value="1"/>
</dbReference>
<accession>A0A8B8AWV4</accession>
<dbReference type="OrthoDB" id="1093at2759"/>
<dbReference type="PROSITE" id="PS50250">
    <property type="entry name" value="PCI"/>
    <property type="match status" value="1"/>
</dbReference>
<dbReference type="InterPro" id="IPR054179">
    <property type="entry name" value="PSD13_N"/>
</dbReference>
<dbReference type="GO" id="GO:0005198">
    <property type="term" value="F:structural molecule activity"/>
    <property type="evidence" value="ECO:0007669"/>
    <property type="project" value="TreeGrafter"/>
</dbReference>
<dbReference type="PANTHER" id="PTHR10539">
    <property type="entry name" value="26S PROTEASOME NON-ATPASE REGULATORY SUBUNIT 13"/>
    <property type="match status" value="1"/>
</dbReference>
<evidence type="ECO:0000256" key="1">
    <source>
        <dbReference type="ARBA" id="ARBA00002362"/>
    </source>
</evidence>
<evidence type="ECO:0000256" key="3">
    <source>
        <dbReference type="ARBA" id="ARBA00011441"/>
    </source>
</evidence>
<dbReference type="InterPro" id="IPR035298">
    <property type="entry name" value="PSMD13"/>
</dbReference>
<evidence type="ECO:0000256" key="4">
    <source>
        <dbReference type="ARBA" id="ARBA00015732"/>
    </source>
</evidence>
<dbReference type="Pfam" id="PF22037">
    <property type="entry name" value="PSD13_N"/>
    <property type="match status" value="1"/>
</dbReference>
<evidence type="ECO:0000256" key="7">
    <source>
        <dbReference type="ARBA" id="ARBA00031303"/>
    </source>
</evidence>
<evidence type="ECO:0000256" key="6">
    <source>
        <dbReference type="ARBA" id="ARBA00029749"/>
    </source>
</evidence>
<keyword evidence="5" id="KW-0647">Proteasome</keyword>
<evidence type="ECO:0000256" key="2">
    <source>
        <dbReference type="ARBA" id="ARBA00006207"/>
    </source>
</evidence>
<sequence>MPRDVGVYLAEQQRKSSGDVASEWGNIEELYNKKLWHQLTLKLLNFVKNPAFSKGDGLIKMYENFIADFEHRINPLALTEIMVYIVKQITDVETAIGFIEKIKEKVKASDEAKILCLTTMGTIRLRNRDFPATKALVEECSGLLDNLDGVTTVHGRFYELSSNYHKLMGNHALYYQEALRFLGCTDLNDIPASEQIERAFNLGLAAVLGDGVYNFGELLAHPILDSLKSTDKAWLTELLYTFNSGNIPKFDEIKKFWATQPDLAANELQMRQKISLLCLMEMTFQRPATNRQLTFHEIADQTRLPNNEVEMLVMKALSLGLVKGSIDEIDQKVHMTWVQPRVLDLQQIATMQKRLEQWTEDVTGMEQLLEVKAKDILT</sequence>
<dbReference type="GeneID" id="111105293"/>
<dbReference type="GO" id="GO:0005634">
    <property type="term" value="C:nucleus"/>
    <property type="evidence" value="ECO:0007669"/>
    <property type="project" value="TreeGrafter"/>
</dbReference>
<dbReference type="RefSeq" id="XP_022295198.1">
    <property type="nucleotide sequence ID" value="XM_022439490.1"/>
</dbReference>
<feature type="domain" description="PCI" evidence="9">
    <location>
        <begin position="173"/>
        <end position="340"/>
    </location>
</feature>
<dbReference type="SUPFAM" id="SSF46785">
    <property type="entry name" value="Winged helix' DNA-binding domain"/>
    <property type="match status" value="1"/>
</dbReference>
<evidence type="ECO:0000313" key="10">
    <source>
        <dbReference type="Proteomes" id="UP000694844"/>
    </source>
</evidence>
<dbReference type="GO" id="GO:0008541">
    <property type="term" value="C:proteasome regulatory particle, lid subcomplex"/>
    <property type="evidence" value="ECO:0007669"/>
    <property type="project" value="TreeGrafter"/>
</dbReference>
<evidence type="ECO:0000256" key="5">
    <source>
        <dbReference type="ARBA" id="ARBA00022942"/>
    </source>
</evidence>
<keyword evidence="10" id="KW-1185">Reference proteome</keyword>
<evidence type="ECO:0000256" key="8">
    <source>
        <dbReference type="ARBA" id="ARBA00032323"/>
    </source>
</evidence>
<dbReference type="Proteomes" id="UP000694844">
    <property type="component" value="Chromosome 7"/>
</dbReference>
<evidence type="ECO:0000313" key="11">
    <source>
        <dbReference type="RefSeq" id="XP_022295198.1"/>
    </source>
</evidence>
<dbReference type="GO" id="GO:0005829">
    <property type="term" value="C:cytosol"/>
    <property type="evidence" value="ECO:0007669"/>
    <property type="project" value="TreeGrafter"/>
</dbReference>
<dbReference type="InterPro" id="IPR000717">
    <property type="entry name" value="PCI_dom"/>
</dbReference>